<comment type="caution">
    <text evidence="3">The sequence shown here is derived from an EMBL/GenBank/DDBJ whole genome shotgun (WGS) entry which is preliminary data.</text>
</comment>
<dbReference type="Proteomes" id="UP000320085">
    <property type="component" value="Unassembled WGS sequence"/>
</dbReference>
<protein>
    <submittedName>
        <fullName evidence="3">BNR repeat protein</fullName>
    </submittedName>
</protein>
<evidence type="ECO:0000256" key="1">
    <source>
        <dbReference type="SAM" id="SignalP"/>
    </source>
</evidence>
<evidence type="ECO:0000313" key="4">
    <source>
        <dbReference type="Proteomes" id="UP000320085"/>
    </source>
</evidence>
<evidence type="ECO:0000313" key="3">
    <source>
        <dbReference type="EMBL" id="TQN47514.1"/>
    </source>
</evidence>
<keyword evidence="1" id="KW-0732">Signal</keyword>
<feature type="domain" description="Sialidase" evidence="2">
    <location>
        <begin position="219"/>
        <end position="424"/>
    </location>
</feature>
<feature type="chain" id="PRO_5021795511" evidence="1">
    <location>
        <begin position="28"/>
        <end position="590"/>
    </location>
</feature>
<dbReference type="RefSeq" id="WP_141819798.1">
    <property type="nucleotide sequence ID" value="NZ_BAAAQC010000005.1"/>
</dbReference>
<dbReference type="InterPro" id="IPR015943">
    <property type="entry name" value="WD40/YVTN_repeat-like_dom_sf"/>
</dbReference>
<dbReference type="EMBL" id="VFQF01000001">
    <property type="protein sequence ID" value="TQN47514.1"/>
    <property type="molecule type" value="Genomic_DNA"/>
</dbReference>
<dbReference type="OrthoDB" id="41724at2"/>
<reference evidence="3 4" key="1">
    <citation type="submission" date="2019-06" db="EMBL/GenBank/DDBJ databases">
        <title>Sequencing the genomes of 1000 actinobacteria strains.</title>
        <authorList>
            <person name="Klenk H.-P."/>
        </authorList>
    </citation>
    <scope>NUCLEOTIDE SEQUENCE [LARGE SCALE GENOMIC DNA]</scope>
    <source>
        <strain evidence="3 4">DSM 21776</strain>
    </source>
</reference>
<evidence type="ECO:0000259" key="2">
    <source>
        <dbReference type="Pfam" id="PF13088"/>
    </source>
</evidence>
<dbReference type="Pfam" id="PF13088">
    <property type="entry name" value="BNR_2"/>
    <property type="match status" value="1"/>
</dbReference>
<feature type="signal peptide" evidence="1">
    <location>
        <begin position="1"/>
        <end position="27"/>
    </location>
</feature>
<gene>
    <name evidence="3" type="ORF">FHX52_0616</name>
</gene>
<dbReference type="Gene3D" id="2.130.10.10">
    <property type="entry name" value="YVTN repeat-like/Quinoprotein amine dehydrogenase"/>
    <property type="match status" value="1"/>
</dbReference>
<sequence length="590" mass="61292">MRKFVVPLAVAASVAAAGMLTGGAASAVTPTYDITTLAGKVASLNGTAGLQIRFSSYVEEEAVDGPYTGPATPAITPGFVLSSPLDGTSVQGPAVTVNRDTAAAPQNETAIAVDPNNPQRVVAGANDYVARTWSCTISGTPCSALGDAYSGTYYSNDGGSTWQASSSSPSDIGTLIPGVTRLTGGRYDAGGDPALTFDSRGAAYFAGLGFDRDAPPNTVTVNRGTFSGAGALTWGAPTFINPTTSPAIFNDKEWIAADSHASSPYRDRVYVTWTRYIFNAHNGAFVQSPIFFASSSDHGHTFTTPTSISGNVLYDQGSRPVVGPDGSLYVFFEGSTRLATHSSTYVVKSTDGGASWGKPVAIAQLTDSDSLKDTVFRVNSFPAAAVAPDGSLYATWTTASSGASTAVYSTSTDGGATWSAPSAVFAPGDRVAVGYPVSQPGGGALNAPSPSPIEDIFPAVGVGPDGHVYLGAYRGDVVSPWQTCASAQAPPVGRISCDTLGPYVHNTRLDYVVTDLTHTRVMSTHPINTRYGFGGAFFGDYTDLTVGSDKQAHALWTDSNNVQDVVWFYGTEFVPTSIHQQDVVIRSGQL</sequence>
<dbReference type="SUPFAM" id="SSF50939">
    <property type="entry name" value="Sialidases"/>
    <property type="match status" value="1"/>
</dbReference>
<dbReference type="CDD" id="cd15482">
    <property type="entry name" value="Sialidase_non-viral"/>
    <property type="match status" value="1"/>
</dbReference>
<organism evidence="3 4">
    <name type="scientific">Humibacillus xanthopallidus</name>
    <dbReference type="NCBI Taxonomy" id="412689"/>
    <lineage>
        <taxon>Bacteria</taxon>
        <taxon>Bacillati</taxon>
        <taxon>Actinomycetota</taxon>
        <taxon>Actinomycetes</taxon>
        <taxon>Micrococcales</taxon>
        <taxon>Intrasporangiaceae</taxon>
        <taxon>Humibacillus</taxon>
    </lineage>
</organism>
<accession>A0A543PTV9</accession>
<proteinExistence type="predicted"/>
<dbReference type="InterPro" id="IPR036278">
    <property type="entry name" value="Sialidase_sf"/>
</dbReference>
<name>A0A543PTV9_9MICO</name>
<dbReference type="InterPro" id="IPR011040">
    <property type="entry name" value="Sialidase"/>
</dbReference>
<dbReference type="AlphaFoldDB" id="A0A543PTV9"/>
<dbReference type="Gene3D" id="2.120.10.10">
    <property type="match status" value="1"/>
</dbReference>